<dbReference type="EMBL" id="RKQG01000001">
    <property type="protein sequence ID" value="RPE35208.1"/>
    <property type="molecule type" value="Genomic_DNA"/>
</dbReference>
<protein>
    <submittedName>
        <fullName evidence="4">Uncharacterized protein</fullName>
    </submittedName>
</protein>
<gene>
    <name evidence="4" type="ORF">EDD38_3555</name>
    <name evidence="3" type="ORF">EDD39_3053</name>
</gene>
<name>A0A3N4RP68_9ACTN</name>
<evidence type="ECO:0000313" key="5">
    <source>
        <dbReference type="Proteomes" id="UP000266906"/>
    </source>
</evidence>
<dbReference type="EMBL" id="RJVJ01000001">
    <property type="protein sequence ID" value="ROR44843.1"/>
    <property type="molecule type" value="Genomic_DNA"/>
</dbReference>
<keyword evidence="2" id="KW-0472">Membrane</keyword>
<evidence type="ECO:0000313" key="4">
    <source>
        <dbReference type="EMBL" id="RPE35208.1"/>
    </source>
</evidence>
<evidence type="ECO:0000313" key="3">
    <source>
        <dbReference type="EMBL" id="ROR44843.1"/>
    </source>
</evidence>
<sequence length="326" mass="35238">MDRCTWETRQLLERILSGWHELAPVLPDLEQHLAETVRYPVHVQHYELSVSARRIARFLAEEHGQPGAAIGHLHDWLVSVTGAQLRNDWVAFLARVQGAPGLTVRERADLVVIAGVLCFPPVTPVRADGRRLVELATHALVIGSPTRLLEDLAAQQEQELAQHAREAVERSHHGPQPPKEPERGTRSVPRAVLAAAAVAVLAAAGLGTVLLLPDGPTVLQEQQVIWTGSTVKPNGKVSASVDIPAGATRLDAQLLLADPAPGTGSCHDLTAQLTTDQGDESGWQAPGKRVSVAVPPGRTTMTLDLWLRGMAGCEQQVKIQNVRFTR</sequence>
<dbReference type="Proteomes" id="UP000267408">
    <property type="component" value="Unassembled WGS sequence"/>
</dbReference>
<feature type="compositionally biased region" description="Basic and acidic residues" evidence="1">
    <location>
        <begin position="160"/>
        <end position="172"/>
    </location>
</feature>
<dbReference type="OrthoDB" id="3866881at2"/>
<evidence type="ECO:0000256" key="2">
    <source>
        <dbReference type="SAM" id="Phobius"/>
    </source>
</evidence>
<dbReference type="Proteomes" id="UP000266906">
    <property type="component" value="Unassembled WGS sequence"/>
</dbReference>
<accession>A0A8G1UIY8</accession>
<feature type="transmembrane region" description="Helical" evidence="2">
    <location>
        <begin position="191"/>
        <end position="212"/>
    </location>
</feature>
<reference evidence="5 6" key="1">
    <citation type="submission" date="2018-11" db="EMBL/GenBank/DDBJ databases">
        <title>Sequencing the genomes of 1000 actinobacteria strains.</title>
        <authorList>
            <person name="Klenk H.-P."/>
        </authorList>
    </citation>
    <scope>NUCLEOTIDE SEQUENCE [LARGE SCALE GENOMIC DNA]</scope>
    <source>
        <strain evidence="3 6">DSM 44780</strain>
        <strain evidence="4 5">DSM 44781</strain>
    </source>
</reference>
<keyword evidence="2" id="KW-0812">Transmembrane</keyword>
<dbReference type="AlphaFoldDB" id="A0A3N4RP68"/>
<feature type="region of interest" description="Disordered" evidence="1">
    <location>
        <begin position="159"/>
        <end position="186"/>
    </location>
</feature>
<keyword evidence="5" id="KW-1185">Reference proteome</keyword>
<comment type="caution">
    <text evidence="4">The sequence shown here is derived from an EMBL/GenBank/DDBJ whole genome shotgun (WGS) entry which is preliminary data.</text>
</comment>
<organism evidence="4 5">
    <name type="scientific">Kitasatospora cineracea</name>
    <dbReference type="NCBI Taxonomy" id="88074"/>
    <lineage>
        <taxon>Bacteria</taxon>
        <taxon>Bacillati</taxon>
        <taxon>Actinomycetota</taxon>
        <taxon>Actinomycetes</taxon>
        <taxon>Kitasatosporales</taxon>
        <taxon>Streptomycetaceae</taxon>
        <taxon>Kitasatospora</taxon>
    </lineage>
</organism>
<dbReference type="RefSeq" id="WP_123556408.1">
    <property type="nucleotide sequence ID" value="NZ_JBEYIY010000045.1"/>
</dbReference>
<evidence type="ECO:0000256" key="1">
    <source>
        <dbReference type="SAM" id="MobiDB-lite"/>
    </source>
</evidence>
<keyword evidence="2" id="KW-1133">Transmembrane helix</keyword>
<accession>A0A3N4RP68</accession>
<evidence type="ECO:0000313" key="6">
    <source>
        <dbReference type="Proteomes" id="UP000267408"/>
    </source>
</evidence>
<proteinExistence type="predicted"/>